<dbReference type="EMBL" id="DS268109">
    <property type="protein sequence ID" value="KMM63893.1"/>
    <property type="molecule type" value="Genomic_DNA"/>
</dbReference>
<gene>
    <name evidence="1" type="ORF">CPAG_00246</name>
</gene>
<proteinExistence type="predicted"/>
<evidence type="ECO:0000313" key="2">
    <source>
        <dbReference type="Proteomes" id="UP000054567"/>
    </source>
</evidence>
<reference evidence="2" key="3">
    <citation type="journal article" date="2010" name="Genome Res.">
        <title>Population genomic sequencing of Coccidioides fungi reveals recent hybridization and transposon control.</title>
        <authorList>
            <person name="Neafsey D.E."/>
            <person name="Barker B.M."/>
            <person name="Sharpton T.J."/>
            <person name="Stajich J.E."/>
            <person name="Park D.J."/>
            <person name="Whiston E."/>
            <person name="Hung C.-Y."/>
            <person name="McMahan C."/>
            <person name="White J."/>
            <person name="Sykes S."/>
            <person name="Heiman D."/>
            <person name="Young S."/>
            <person name="Zeng Q."/>
            <person name="Abouelleil A."/>
            <person name="Aftuck L."/>
            <person name="Bessette D."/>
            <person name="Brown A."/>
            <person name="FitzGerald M."/>
            <person name="Lui A."/>
            <person name="Macdonald J.P."/>
            <person name="Priest M."/>
            <person name="Orbach M.J."/>
            <person name="Galgiani J.N."/>
            <person name="Kirkland T.N."/>
            <person name="Cole G.T."/>
            <person name="Birren B.W."/>
            <person name="Henn M.R."/>
            <person name="Taylor J.W."/>
            <person name="Rounsley S.D."/>
        </authorList>
    </citation>
    <scope>NUCLEOTIDE SEQUENCE [LARGE SCALE GENOMIC DNA]</scope>
    <source>
        <strain evidence="2">RMSCC 3488</strain>
    </source>
</reference>
<dbReference type="AlphaFoldDB" id="A0A0J6F1C7"/>
<accession>A0A0J6F1C7</accession>
<dbReference type="VEuPathDB" id="FungiDB:CPAG_00246"/>
<organism evidence="1 2">
    <name type="scientific">Coccidioides posadasii RMSCC 3488</name>
    <dbReference type="NCBI Taxonomy" id="454284"/>
    <lineage>
        <taxon>Eukaryota</taxon>
        <taxon>Fungi</taxon>
        <taxon>Dikarya</taxon>
        <taxon>Ascomycota</taxon>
        <taxon>Pezizomycotina</taxon>
        <taxon>Eurotiomycetes</taxon>
        <taxon>Eurotiomycetidae</taxon>
        <taxon>Onygenales</taxon>
        <taxon>Onygenaceae</taxon>
        <taxon>Coccidioides</taxon>
    </lineage>
</organism>
<reference evidence="1 2" key="1">
    <citation type="submission" date="2007-06" db="EMBL/GenBank/DDBJ databases">
        <title>The Genome Sequence of Coccidioides posadasii RMSCC_3488.</title>
        <authorList>
            <consortium name="Coccidioides Genome Resources Consortium"/>
            <consortium name="The Broad Institute Genome Sequencing Platform"/>
            <person name="Henn M.R."/>
            <person name="Sykes S."/>
            <person name="Young S."/>
            <person name="Jaffe D."/>
            <person name="Berlin A."/>
            <person name="Alvarez P."/>
            <person name="Butler J."/>
            <person name="Gnerre S."/>
            <person name="Grabherr M."/>
            <person name="Mauceli E."/>
            <person name="Brockman W."/>
            <person name="Kodira C."/>
            <person name="Alvarado L."/>
            <person name="Zeng Q."/>
            <person name="Crawford M."/>
            <person name="Antoine C."/>
            <person name="Devon K."/>
            <person name="Galgiani J."/>
            <person name="Orsborn K."/>
            <person name="Lewis M.L."/>
            <person name="Nusbaum C."/>
            <person name="Galagan J."/>
            <person name="Birren B."/>
        </authorList>
    </citation>
    <scope>NUCLEOTIDE SEQUENCE [LARGE SCALE GENOMIC DNA]</scope>
    <source>
        <strain evidence="1 2">RMSCC 3488</strain>
    </source>
</reference>
<reference evidence="2" key="2">
    <citation type="journal article" date="2009" name="Genome Res.">
        <title>Comparative genomic analyses of the human fungal pathogens Coccidioides and their relatives.</title>
        <authorList>
            <person name="Sharpton T.J."/>
            <person name="Stajich J.E."/>
            <person name="Rounsley S.D."/>
            <person name="Gardner M.J."/>
            <person name="Wortman J.R."/>
            <person name="Jordar V.S."/>
            <person name="Maiti R."/>
            <person name="Kodira C.D."/>
            <person name="Neafsey D.E."/>
            <person name="Zeng Q."/>
            <person name="Hung C.-Y."/>
            <person name="McMahan C."/>
            <person name="Muszewska A."/>
            <person name="Grynberg M."/>
            <person name="Mandel M.A."/>
            <person name="Kellner E.M."/>
            <person name="Barker B.M."/>
            <person name="Galgiani J.N."/>
            <person name="Orbach M.J."/>
            <person name="Kirkland T.N."/>
            <person name="Cole G.T."/>
            <person name="Henn M.R."/>
            <person name="Birren B.W."/>
            <person name="Taylor J.W."/>
        </authorList>
    </citation>
    <scope>NUCLEOTIDE SEQUENCE [LARGE SCALE GENOMIC DNA]</scope>
    <source>
        <strain evidence="2">RMSCC 3488</strain>
    </source>
</reference>
<protein>
    <submittedName>
        <fullName evidence="1">Uncharacterized protein</fullName>
    </submittedName>
</protein>
<name>A0A0J6F1C7_COCPO</name>
<dbReference type="Proteomes" id="UP000054567">
    <property type="component" value="Unassembled WGS sequence"/>
</dbReference>
<evidence type="ECO:0000313" key="1">
    <source>
        <dbReference type="EMBL" id="KMM63893.1"/>
    </source>
</evidence>
<sequence>MVEAYQFQKQSSLSGSTSTETQMYSYQAGVEFNPDFYFEEMKSKAPPPVHGSSSVTRKKKCGILEMPTILRHELAYQVLLTSVTSIPAAE</sequence>